<feature type="region of interest" description="Disordered" evidence="1">
    <location>
        <begin position="52"/>
        <end position="147"/>
    </location>
</feature>
<proteinExistence type="predicted"/>
<sequence>MVEGNGGGGPESVPGPKPTSSYESSGNRLRFTVELRPGETTIVSWKKLLREATSSKSNRPGPSVSCVSSEAQQQPVSQPPHPPPAVASSKQPAENEAKDSQAEVGSNRLSTVIERIERMYAGNGSSEEEDVFLDDVPDDDEYDTNDSFIDDAELDDYFQVDNSAIKHDGFFVNRGKLERIEPAITTNQQPKKRRRKDVTKGESGNNDGLKPNKLVKLGNKGRKASSSIERNSASQSHRVAAPNIHSADVLSEASPTNAAESLKKRTTDTQITMDPSGLPNVEGIRQDADEQRTGVFSSQDHNNKLKESSEPQDTSAHRSNDKLHVSKSNSGKQRSNADDLDQTIQRKEKGGVVERFDLNVPATRDSLQITKVPVMPRKEGSNVRQKISMLEKAIRELEKIVAESRPPSTEVQDPDNSSQTVKRRLPQEIKQKLAKVARLAHAGYGKIPKDVLNHLMSIVGHLMQLRTLKRNLKVMANLGLSVRQEKDDRLQKIKQEVADMVKQRIPYMKAKLEQQTTNADDFQEAGPEEKEALKRKYSMDDTLENKICDLYDLYVEKLEEDSGPPVRRLYEELASLWPSGVMDTDGIKRAIYKAKDRRRASSGRRKDKEKIKKKKVLAQKMEDIRGQAVNVNPTLHIHEKMLSDSHSSPLTSKPVLSATVSQGASRAPVLLANVTNMDKPTVERVKGSSSSNPLDAVPMDVLPKKKVKRKPNTDMVEAQFRREKVVVSQSEEKHKHHKHVANFQPAAPSGSENLS</sequence>
<reference evidence="3 4" key="1">
    <citation type="journal article" date="2021" name="Comput. Struct. Biotechnol. J.">
        <title>De novo genome assembly of the potent medicinal plant Rehmannia glutinosa using nanopore technology.</title>
        <authorList>
            <person name="Ma L."/>
            <person name="Dong C."/>
            <person name="Song C."/>
            <person name="Wang X."/>
            <person name="Zheng X."/>
            <person name="Niu Y."/>
            <person name="Chen S."/>
            <person name="Feng W."/>
        </authorList>
    </citation>
    <scope>NUCLEOTIDE SEQUENCE [LARGE SCALE GENOMIC DNA]</scope>
    <source>
        <strain evidence="3">DH-2019</strain>
    </source>
</reference>
<evidence type="ECO:0000313" key="3">
    <source>
        <dbReference type="EMBL" id="KAK6132264.1"/>
    </source>
</evidence>
<feature type="compositionally biased region" description="Gly residues" evidence="1">
    <location>
        <begin position="1"/>
        <end position="10"/>
    </location>
</feature>
<gene>
    <name evidence="3" type="ORF">DH2020_033964</name>
</gene>
<feature type="region of interest" description="Disordered" evidence="1">
    <location>
        <begin position="181"/>
        <end position="348"/>
    </location>
</feature>
<evidence type="ECO:0000259" key="2">
    <source>
        <dbReference type="Pfam" id="PF08729"/>
    </source>
</evidence>
<feature type="compositionally biased region" description="Polar residues" evidence="1">
    <location>
        <begin position="52"/>
        <end position="70"/>
    </location>
</feature>
<evidence type="ECO:0000256" key="1">
    <source>
        <dbReference type="SAM" id="MobiDB-lite"/>
    </source>
</evidence>
<dbReference type="PANTHER" id="PTHR21669:SF28">
    <property type="entry name" value="YEMANUCLEIN"/>
    <property type="match status" value="1"/>
</dbReference>
<comment type="caution">
    <text evidence="3">The sequence shown here is derived from an EMBL/GenBank/DDBJ whole genome shotgun (WGS) entry which is preliminary data.</text>
</comment>
<feature type="compositionally biased region" description="Polar residues" evidence="1">
    <location>
        <begin position="406"/>
        <end position="420"/>
    </location>
</feature>
<feature type="region of interest" description="Disordered" evidence="1">
    <location>
        <begin position="1"/>
        <end position="33"/>
    </location>
</feature>
<feature type="region of interest" description="Disordered" evidence="1">
    <location>
        <begin position="725"/>
        <end position="755"/>
    </location>
</feature>
<feature type="compositionally biased region" description="Basic and acidic residues" evidence="1">
    <location>
        <begin position="301"/>
        <end position="324"/>
    </location>
</feature>
<accession>A0ABR0VAN6</accession>
<feature type="domain" description="Hpc2-related" evidence="2">
    <location>
        <begin position="133"/>
        <end position="178"/>
    </location>
</feature>
<dbReference type="PANTHER" id="PTHR21669">
    <property type="entry name" value="CAPZ-INTERACTING PROTEIN AND RELATED PROTEINS"/>
    <property type="match status" value="1"/>
</dbReference>
<organism evidence="3 4">
    <name type="scientific">Rehmannia glutinosa</name>
    <name type="common">Chinese foxglove</name>
    <dbReference type="NCBI Taxonomy" id="99300"/>
    <lineage>
        <taxon>Eukaryota</taxon>
        <taxon>Viridiplantae</taxon>
        <taxon>Streptophyta</taxon>
        <taxon>Embryophyta</taxon>
        <taxon>Tracheophyta</taxon>
        <taxon>Spermatophyta</taxon>
        <taxon>Magnoliopsida</taxon>
        <taxon>eudicotyledons</taxon>
        <taxon>Gunneridae</taxon>
        <taxon>Pentapetalae</taxon>
        <taxon>asterids</taxon>
        <taxon>lamiids</taxon>
        <taxon>Lamiales</taxon>
        <taxon>Orobanchaceae</taxon>
        <taxon>Rehmannieae</taxon>
        <taxon>Rehmannia</taxon>
    </lineage>
</organism>
<feature type="compositionally biased region" description="Acidic residues" evidence="1">
    <location>
        <begin position="126"/>
        <end position="147"/>
    </location>
</feature>
<protein>
    <recommendedName>
        <fullName evidence="2">Hpc2-related domain-containing protein</fullName>
    </recommendedName>
</protein>
<dbReference type="InterPro" id="IPR014840">
    <property type="entry name" value="HRD"/>
</dbReference>
<name>A0ABR0VAN6_REHGL</name>
<evidence type="ECO:0000313" key="4">
    <source>
        <dbReference type="Proteomes" id="UP001318860"/>
    </source>
</evidence>
<feature type="region of interest" description="Disordered" evidence="1">
    <location>
        <begin position="401"/>
        <end position="421"/>
    </location>
</feature>
<dbReference type="Pfam" id="PF08729">
    <property type="entry name" value="HUN"/>
    <property type="match status" value="1"/>
</dbReference>
<keyword evidence="4" id="KW-1185">Reference proteome</keyword>
<feature type="compositionally biased region" description="Polar residues" evidence="1">
    <location>
        <begin position="224"/>
        <end position="237"/>
    </location>
</feature>
<dbReference type="EMBL" id="JABTTQ020001270">
    <property type="protein sequence ID" value="KAK6132264.1"/>
    <property type="molecule type" value="Genomic_DNA"/>
</dbReference>
<dbReference type="Proteomes" id="UP001318860">
    <property type="component" value="Unassembled WGS sequence"/>
</dbReference>